<dbReference type="InterPro" id="IPR011009">
    <property type="entry name" value="Kinase-like_dom_sf"/>
</dbReference>
<dbReference type="GO" id="GO:0005524">
    <property type="term" value="F:ATP binding"/>
    <property type="evidence" value="ECO:0007669"/>
    <property type="project" value="UniProtKB-KW"/>
</dbReference>
<dbReference type="PROSITE" id="PS50137">
    <property type="entry name" value="DS_RBD"/>
    <property type="match status" value="2"/>
</dbReference>
<evidence type="ECO:0000256" key="2">
    <source>
        <dbReference type="ARBA" id="ARBA00022527"/>
    </source>
</evidence>
<dbReference type="eggNOG" id="KOG1033">
    <property type="taxonomic scope" value="Eukaryota"/>
</dbReference>
<dbReference type="Gene3D" id="3.30.160.20">
    <property type="match status" value="2"/>
</dbReference>
<reference evidence="12 13" key="1">
    <citation type="journal article" date="2011" name="Proc. Natl. Acad. Sci. U.S.A.">
        <title>Genetic diversity and population structure of the endangered marsupial Sarcophilus harrisii (Tasmanian devil).</title>
        <authorList>
            <person name="Miller W."/>
            <person name="Hayes V.M."/>
            <person name="Ratan A."/>
            <person name="Petersen D.C."/>
            <person name="Wittekindt N.E."/>
            <person name="Miller J."/>
            <person name="Walenz B."/>
            <person name="Knight J."/>
            <person name="Qi J."/>
            <person name="Zhao F."/>
            <person name="Wang Q."/>
            <person name="Bedoya-Reina O.C."/>
            <person name="Katiyar N."/>
            <person name="Tomsho L.P."/>
            <person name="Kasson L.M."/>
            <person name="Hardie R.A."/>
            <person name="Woodbridge P."/>
            <person name="Tindall E.A."/>
            <person name="Bertelsen M.F."/>
            <person name="Dixon D."/>
            <person name="Pyecroft S."/>
            <person name="Helgen K.M."/>
            <person name="Lesk A.M."/>
            <person name="Pringle T.H."/>
            <person name="Patterson N."/>
            <person name="Zhang Y."/>
            <person name="Kreiss A."/>
            <person name="Woods G.M."/>
            <person name="Jones M.E."/>
            <person name="Schuster S.C."/>
        </authorList>
    </citation>
    <scope>NUCLEOTIDE SEQUENCE [LARGE SCALE GENOMIC DNA]</scope>
</reference>
<dbReference type="CTD" id="5610"/>
<feature type="domain" description="DRBM" evidence="11">
    <location>
        <begin position="104"/>
        <end position="169"/>
    </location>
</feature>
<dbReference type="GO" id="GO:0004694">
    <property type="term" value="F:eukaryotic translation initiation factor 2alpha kinase activity"/>
    <property type="evidence" value="ECO:0007669"/>
    <property type="project" value="TreeGrafter"/>
</dbReference>
<evidence type="ECO:0000313" key="12">
    <source>
        <dbReference type="Ensembl" id="ENSSHAP00000001624.2"/>
    </source>
</evidence>
<evidence type="ECO:0000259" key="10">
    <source>
        <dbReference type="PROSITE" id="PS50011"/>
    </source>
</evidence>
<dbReference type="PROSITE" id="PS50011">
    <property type="entry name" value="PROTEIN_KINASE_DOM"/>
    <property type="match status" value="1"/>
</dbReference>
<dbReference type="InterPro" id="IPR014720">
    <property type="entry name" value="dsRBD_dom"/>
</dbReference>
<sequence>MANNVQTRLFTYELNNYCLRKNMQVSYEEISVTGPPHNMEFTFKAVIGDREFPEGKGKSKKEAKNVAARMALLILEKEDTSSFMSPQPSQNSSVLESKTPPSMDYIALLNQNVQKMRLTLDFIRQPPSGFSSFSYICKVGKTSYSPGSGSSRREAKQAAAKIACQKMQLGDISQENDSIPLSAHALPCTDSSNTSSLSTSASNGMVVESGFSEDTSQRNSNIGLQSISSCSPKSTTGCQLKVKRLLAPTFQKQLDKKEKEEMYSCNERFLNDFYDIEILSRGGYGQVFKGIHKLDNKSYAIKRVKFDNEKVRREVKVLAKLDHENIIKYNLCWDGDDCDTEESGHFSRSKIKCLFIVMELCERGTLRDWIDCRRGSELDKALPLNLFQQITAGVDYIHSNNLIHRDLKPSNIFLVDETKIKIGDFGLVTSLKTKDDRTKGVGTLLYMSPEQIFSLEYGNKVDIFSLGLILFQLLYISATVQEISKIWENVKMCIFPEEFIKKYPKEQMMIVKLLSKNPEDRPKASNILRILKAWEKEENGREIVYPHTY</sequence>
<keyword evidence="9" id="KW-0694">RNA-binding</keyword>
<keyword evidence="2" id="KW-0723">Serine/threonine-protein kinase</keyword>
<dbReference type="SMART" id="SM00220">
    <property type="entry name" value="S_TKc"/>
    <property type="match status" value="1"/>
</dbReference>
<feature type="domain" description="Protein kinase" evidence="10">
    <location>
        <begin position="273"/>
        <end position="549"/>
    </location>
</feature>
<dbReference type="GeneID" id="100931721"/>
<keyword evidence="6" id="KW-0418">Kinase</keyword>
<dbReference type="STRING" id="9305.ENSSHAP00000001624"/>
<keyword evidence="13" id="KW-1185">Reference proteome</keyword>
<evidence type="ECO:0000256" key="1">
    <source>
        <dbReference type="ARBA" id="ARBA00012513"/>
    </source>
</evidence>
<dbReference type="InterPro" id="IPR000719">
    <property type="entry name" value="Prot_kinase_dom"/>
</dbReference>
<keyword evidence="5" id="KW-0547">Nucleotide-binding</keyword>
<dbReference type="AlphaFoldDB" id="G3VEM0"/>
<keyword evidence="3" id="KW-0597">Phosphoprotein</keyword>
<dbReference type="GO" id="GO:0005737">
    <property type="term" value="C:cytoplasm"/>
    <property type="evidence" value="ECO:0007669"/>
    <property type="project" value="TreeGrafter"/>
</dbReference>
<dbReference type="SUPFAM" id="SSF54768">
    <property type="entry name" value="dsRNA-binding domain-like"/>
    <property type="match status" value="2"/>
</dbReference>
<evidence type="ECO:0000256" key="9">
    <source>
        <dbReference type="PROSITE-ProRule" id="PRU00266"/>
    </source>
</evidence>
<dbReference type="InterPro" id="IPR008271">
    <property type="entry name" value="Ser/Thr_kinase_AS"/>
</dbReference>
<evidence type="ECO:0000256" key="7">
    <source>
        <dbReference type="ARBA" id="ARBA00022840"/>
    </source>
</evidence>
<organism evidence="12 13">
    <name type="scientific">Sarcophilus harrisii</name>
    <name type="common">Tasmanian devil</name>
    <name type="synonym">Sarcophilus laniarius</name>
    <dbReference type="NCBI Taxonomy" id="9305"/>
    <lineage>
        <taxon>Eukaryota</taxon>
        <taxon>Metazoa</taxon>
        <taxon>Chordata</taxon>
        <taxon>Craniata</taxon>
        <taxon>Vertebrata</taxon>
        <taxon>Euteleostomi</taxon>
        <taxon>Mammalia</taxon>
        <taxon>Metatheria</taxon>
        <taxon>Dasyuromorphia</taxon>
        <taxon>Dasyuridae</taxon>
        <taxon>Sarcophilus</taxon>
    </lineage>
</organism>
<protein>
    <recommendedName>
        <fullName evidence="1">non-specific serine/threonine protein kinase</fullName>
        <ecNumber evidence="1">2.7.11.1</ecNumber>
    </recommendedName>
</protein>
<dbReference type="Gene3D" id="3.30.200.20">
    <property type="entry name" value="Phosphorylase Kinase, domain 1"/>
    <property type="match status" value="1"/>
</dbReference>
<dbReference type="Gene3D" id="1.10.510.10">
    <property type="entry name" value="Transferase(Phosphotransferase) domain 1"/>
    <property type="match status" value="1"/>
</dbReference>
<dbReference type="OrthoDB" id="341578at2759"/>
<dbReference type="PANTHER" id="PTHR11042">
    <property type="entry name" value="EUKARYOTIC TRANSLATION INITIATION FACTOR 2-ALPHA KINASE EIF2-ALPHA KINASE -RELATED"/>
    <property type="match status" value="1"/>
</dbReference>
<dbReference type="RefSeq" id="XP_012396229.2">
    <property type="nucleotide sequence ID" value="XM_012540775.3"/>
</dbReference>
<evidence type="ECO:0000256" key="8">
    <source>
        <dbReference type="ARBA" id="ARBA00037982"/>
    </source>
</evidence>
<evidence type="ECO:0000256" key="3">
    <source>
        <dbReference type="ARBA" id="ARBA00022553"/>
    </source>
</evidence>
<dbReference type="KEGG" id="shr:100931721"/>
<dbReference type="RefSeq" id="XP_023351255.2">
    <property type="nucleotide sequence ID" value="XM_023495487.2"/>
</dbReference>
<dbReference type="Pfam" id="PF00035">
    <property type="entry name" value="dsrm"/>
    <property type="match status" value="2"/>
</dbReference>
<dbReference type="GO" id="GO:0003723">
    <property type="term" value="F:RNA binding"/>
    <property type="evidence" value="ECO:0007669"/>
    <property type="project" value="UniProtKB-UniRule"/>
</dbReference>
<comment type="similarity">
    <text evidence="8">Belongs to the protein kinase superfamily. Ser/Thr protein kinase family. GCN2 subfamily.</text>
</comment>
<dbReference type="GeneTree" id="ENSGT00940000160736"/>
<dbReference type="Proteomes" id="UP000007648">
    <property type="component" value="Unassembled WGS sequence"/>
</dbReference>
<dbReference type="EC" id="2.7.11.1" evidence="1"/>
<proteinExistence type="inferred from homology"/>
<evidence type="ECO:0000313" key="13">
    <source>
        <dbReference type="Proteomes" id="UP000007648"/>
    </source>
</evidence>
<dbReference type="SUPFAM" id="SSF56112">
    <property type="entry name" value="Protein kinase-like (PK-like)"/>
    <property type="match status" value="1"/>
</dbReference>
<dbReference type="Ensembl" id="ENSSHAT00000001641.2">
    <property type="protein sequence ID" value="ENSSHAP00000001624.2"/>
    <property type="gene ID" value="ENSSHAG00000001447.2"/>
</dbReference>
<dbReference type="PANTHER" id="PTHR11042:SF163">
    <property type="entry name" value="INTERFERON-INDUCED, DOUBLE-STRANDED RNA-ACTIVATED PROTEIN KINASE"/>
    <property type="match status" value="1"/>
</dbReference>
<reference evidence="12" key="2">
    <citation type="submission" date="2025-08" db="UniProtKB">
        <authorList>
            <consortium name="Ensembl"/>
        </authorList>
    </citation>
    <scope>IDENTIFICATION</scope>
</reference>
<gene>
    <name evidence="12" type="primary">EIF2AK2</name>
</gene>
<keyword evidence="7" id="KW-0067">ATP-binding</keyword>
<evidence type="ECO:0000256" key="5">
    <source>
        <dbReference type="ARBA" id="ARBA00022741"/>
    </source>
</evidence>
<accession>G3VEM0</accession>
<dbReference type="InParanoid" id="G3VEM0"/>
<dbReference type="FunFam" id="1.10.510.10:FF:000251">
    <property type="entry name" value="eukaryotic translation initiation factor 2-alpha kinase 3"/>
    <property type="match status" value="1"/>
</dbReference>
<dbReference type="PROSITE" id="PS00108">
    <property type="entry name" value="PROTEIN_KINASE_ST"/>
    <property type="match status" value="1"/>
</dbReference>
<dbReference type="GO" id="GO:0005634">
    <property type="term" value="C:nucleus"/>
    <property type="evidence" value="ECO:0007669"/>
    <property type="project" value="TreeGrafter"/>
</dbReference>
<keyword evidence="4" id="KW-0808">Transferase</keyword>
<name>G3VEM0_SARHA</name>
<evidence type="ECO:0000259" key="11">
    <source>
        <dbReference type="PROSITE" id="PS50137"/>
    </source>
</evidence>
<dbReference type="FunCoup" id="G3VEM0">
    <property type="interactions" value="895"/>
</dbReference>
<feature type="domain" description="DRBM" evidence="11">
    <location>
        <begin position="14"/>
        <end position="77"/>
    </location>
</feature>
<evidence type="ECO:0000256" key="4">
    <source>
        <dbReference type="ARBA" id="ARBA00022679"/>
    </source>
</evidence>
<dbReference type="RefSeq" id="XP_023351256.2">
    <property type="nucleotide sequence ID" value="XM_023495488.2"/>
</dbReference>
<evidence type="ECO:0000256" key="6">
    <source>
        <dbReference type="ARBA" id="ARBA00022777"/>
    </source>
</evidence>
<dbReference type="InterPro" id="IPR050339">
    <property type="entry name" value="CC_SR_Kinase"/>
</dbReference>
<reference evidence="12" key="3">
    <citation type="submission" date="2025-09" db="UniProtKB">
        <authorList>
            <consortium name="Ensembl"/>
        </authorList>
    </citation>
    <scope>IDENTIFICATION</scope>
</reference>
<dbReference type="Pfam" id="PF00069">
    <property type="entry name" value="Pkinase"/>
    <property type="match status" value="1"/>
</dbReference>
<dbReference type="SMART" id="SM00358">
    <property type="entry name" value="DSRM"/>
    <property type="match status" value="2"/>
</dbReference>